<dbReference type="Gene3D" id="1.10.10.10">
    <property type="entry name" value="Winged helix-like DNA-binding domain superfamily/Winged helix DNA-binding domain"/>
    <property type="match status" value="1"/>
</dbReference>
<comment type="subunit">
    <text evidence="5">Component of the RNA polymerase III (Pol III) complex consisting of 17 subunits.</text>
</comment>
<dbReference type="EMBL" id="LJSK01000405">
    <property type="protein sequence ID" value="KPI83265.1"/>
    <property type="molecule type" value="Genomic_DNA"/>
</dbReference>
<keyword evidence="9" id="KW-1185">Reference proteome</keyword>
<keyword evidence="2 5" id="KW-0240">DNA-directed RNA polymerase</keyword>
<keyword evidence="3 5" id="KW-0804">Transcription</keyword>
<dbReference type="VEuPathDB" id="TriTrypDB:Lsey_0405_0050"/>
<dbReference type="InterPro" id="IPR055207">
    <property type="entry name" value="POLR3C_WHD"/>
</dbReference>
<dbReference type="OrthoDB" id="272392at2759"/>
<organism evidence="8 9">
    <name type="scientific">Leptomonas seymouri</name>
    <dbReference type="NCBI Taxonomy" id="5684"/>
    <lineage>
        <taxon>Eukaryota</taxon>
        <taxon>Discoba</taxon>
        <taxon>Euglenozoa</taxon>
        <taxon>Kinetoplastea</taxon>
        <taxon>Metakinetoplastina</taxon>
        <taxon>Trypanosomatida</taxon>
        <taxon>Trypanosomatidae</taxon>
        <taxon>Leishmaniinae</taxon>
        <taxon>Leptomonas</taxon>
    </lineage>
</organism>
<keyword evidence="4 5" id="KW-0539">Nucleus</keyword>
<comment type="function">
    <text evidence="5">DNA-dependent RNA polymerase catalyzes the transcription of DNA into RNA using the four ribonucleoside triphosphates as substrates. Specific core component of RNA polymerase III which synthesizes small RNAs, such as 5S rRNA and tRNAs.</text>
</comment>
<name>A0A0N1HS15_LEPSE</name>
<dbReference type="PANTHER" id="PTHR12949:SF0">
    <property type="entry name" value="DNA-DIRECTED RNA POLYMERASE III SUBUNIT RPC3"/>
    <property type="match status" value="1"/>
</dbReference>
<dbReference type="OMA" id="AMMRDGY"/>
<feature type="compositionally biased region" description="Low complexity" evidence="6">
    <location>
        <begin position="522"/>
        <end position="531"/>
    </location>
</feature>
<comment type="subcellular location">
    <subcellularLocation>
        <location evidence="1 5">Nucleus</location>
    </subcellularLocation>
</comment>
<comment type="similarity">
    <text evidence="5">Belongs to the eukaryotic RPC3/POLR3C RNA polymerase subunit family.</text>
</comment>
<evidence type="ECO:0000256" key="2">
    <source>
        <dbReference type="ARBA" id="ARBA00022478"/>
    </source>
</evidence>
<evidence type="ECO:0000256" key="6">
    <source>
        <dbReference type="SAM" id="MobiDB-lite"/>
    </source>
</evidence>
<accession>A0A0N1HS15</accession>
<dbReference type="InterPro" id="IPR039748">
    <property type="entry name" value="RPC3"/>
</dbReference>
<protein>
    <recommendedName>
        <fullName evidence="5">DNA-directed RNA polymerase III subunit RPC3</fullName>
        <shortName evidence="5">RNA polymerase III subunit C3</shortName>
    </recommendedName>
</protein>
<evidence type="ECO:0000259" key="7">
    <source>
        <dbReference type="Pfam" id="PF22536"/>
    </source>
</evidence>
<dbReference type="PANTHER" id="PTHR12949">
    <property type="entry name" value="RNA POLYMERASE III DNA DIRECTED -RELATED"/>
    <property type="match status" value="1"/>
</dbReference>
<comment type="caution">
    <text evidence="8">The sequence shown here is derived from an EMBL/GenBank/DDBJ whole genome shotgun (WGS) entry which is preliminary data.</text>
</comment>
<dbReference type="AlphaFoldDB" id="A0A0N1HS15"/>
<feature type="region of interest" description="Disordered" evidence="6">
    <location>
        <begin position="522"/>
        <end position="542"/>
    </location>
</feature>
<evidence type="ECO:0000256" key="5">
    <source>
        <dbReference type="RuleBase" id="RU367076"/>
    </source>
</evidence>
<evidence type="ECO:0000256" key="4">
    <source>
        <dbReference type="ARBA" id="ARBA00023242"/>
    </source>
</evidence>
<evidence type="ECO:0000256" key="1">
    <source>
        <dbReference type="ARBA" id="ARBA00004123"/>
    </source>
</evidence>
<reference evidence="8 9" key="1">
    <citation type="journal article" date="2015" name="PLoS Pathog.">
        <title>Leptomonas seymouri: Adaptations to the Dixenous Life Cycle Analyzed by Genome Sequencing, Transcriptome Profiling and Co-infection with Leishmania donovani.</title>
        <authorList>
            <person name="Kraeva N."/>
            <person name="Butenko A."/>
            <person name="Hlavacova J."/>
            <person name="Kostygov A."/>
            <person name="Myskova J."/>
            <person name="Grybchuk D."/>
            <person name="Lestinova T."/>
            <person name="Votypka J."/>
            <person name="Volf P."/>
            <person name="Opperdoes F."/>
            <person name="Flegontov P."/>
            <person name="Lukes J."/>
            <person name="Yurchenko V."/>
        </authorList>
    </citation>
    <scope>NUCLEOTIDE SEQUENCE [LARGE SCALE GENOMIC DNA]</scope>
    <source>
        <strain evidence="8 9">ATCC 30220</strain>
    </source>
</reference>
<dbReference type="GO" id="GO:0005666">
    <property type="term" value="C:RNA polymerase III complex"/>
    <property type="evidence" value="ECO:0007669"/>
    <property type="project" value="UniProtKB-UniRule"/>
</dbReference>
<feature type="domain" description="DNA-directed RNA polymerase III subunit RPC3 winged-helix" evidence="7">
    <location>
        <begin position="410"/>
        <end position="487"/>
    </location>
</feature>
<dbReference type="Proteomes" id="UP000038009">
    <property type="component" value="Unassembled WGS sequence"/>
</dbReference>
<evidence type="ECO:0000313" key="9">
    <source>
        <dbReference type="Proteomes" id="UP000038009"/>
    </source>
</evidence>
<proteinExistence type="inferred from homology"/>
<dbReference type="Pfam" id="PF22536">
    <property type="entry name" value="WHD_POLR3C"/>
    <property type="match status" value="1"/>
</dbReference>
<evidence type="ECO:0000256" key="3">
    <source>
        <dbReference type="ARBA" id="ARBA00023163"/>
    </source>
</evidence>
<dbReference type="InterPro" id="IPR036388">
    <property type="entry name" value="WH-like_DNA-bd_sf"/>
</dbReference>
<sequence length="587" mass="62843">MPLFCVGKAATQPSEVCEDLTAKPIAAHYELLVSTVAHQLGPLAGAVCRALTHTGPMTLMDLSEAVRRDEDVRGVAAAAASHASATGETTTAVPPTHRIGSNLHVDLGELSSANELIHEVAVKEVVTRLVLHRLVYADPSTQLYGMRLGSALLLRVLFPLLVHCVRQQYGEAAKCVLLAVYQLGAVPPVAAVQVALSRTPSIGRDALDYAVTQLAADGWLVPVMVDGANPTSSCDVADVPSATTPYCIGLESAIFFLMGDALEQTVAERHADGGLALTLVRALRRRAAPNSQYGDGAASWQELAAELPTPAGVRRDRSGQPVQLPENTRSAEAVQRCLERLCQPIVLLSCDGANSSTAAAAFHASASSSSTLPVALPATRALLVQPHKQHGFYALDSVTAVHLLQEAVCERVVYTGYGVLGVRIMKLLLQHHYLEERTLAEQSVATYAKTRDVLHRMFKDGFLTQQEVPRSGALADRTAKGSIFLWGLSWAATLLPAVRERLAKTLSIAWVKLREAQGQQAAAASPIASQPTNGEPASRQAADDAEAMRKYGLTRRMQQALRVQRTVTGLQSCVMSLTRLLVVVDFF</sequence>
<evidence type="ECO:0000313" key="8">
    <source>
        <dbReference type="EMBL" id="KPI83265.1"/>
    </source>
</evidence>
<gene>
    <name evidence="8" type="ORF">ABL78_7710</name>
</gene>
<dbReference type="GO" id="GO:0003697">
    <property type="term" value="F:single-stranded DNA binding"/>
    <property type="evidence" value="ECO:0007669"/>
    <property type="project" value="UniProtKB-UniRule"/>
</dbReference>